<accession>A0A0N1HYB1</accession>
<reference evidence="2 3" key="1">
    <citation type="journal article" date="2015" name="PLoS Pathog.">
        <title>Leptomonas seymouri: Adaptations to the Dixenous Life Cycle Analyzed by Genome Sequencing, Transcriptome Profiling and Co-infection with Leishmania donovani.</title>
        <authorList>
            <person name="Kraeva N."/>
            <person name="Butenko A."/>
            <person name="Hlavacova J."/>
            <person name="Kostygov A."/>
            <person name="Myskova J."/>
            <person name="Grybchuk D."/>
            <person name="Lestinova T."/>
            <person name="Votypka J."/>
            <person name="Volf P."/>
            <person name="Opperdoes F."/>
            <person name="Flegontov P."/>
            <person name="Lukes J."/>
            <person name="Yurchenko V."/>
        </authorList>
    </citation>
    <scope>NUCLEOTIDE SEQUENCE [LARGE SCALE GENOMIC DNA]</scope>
    <source>
        <strain evidence="2 3">ATCC 30220</strain>
    </source>
</reference>
<name>A0A0N1HYB1_LEPSE</name>
<dbReference type="OrthoDB" id="268056at2759"/>
<comment type="caution">
    <text evidence="2">The sequence shown here is derived from an EMBL/GenBank/DDBJ whole genome shotgun (WGS) entry which is preliminary data.</text>
</comment>
<gene>
    <name evidence="2" type="ORF">ABL78_8385</name>
</gene>
<evidence type="ECO:0000313" key="3">
    <source>
        <dbReference type="Proteomes" id="UP000038009"/>
    </source>
</evidence>
<feature type="compositionally biased region" description="Acidic residues" evidence="1">
    <location>
        <begin position="254"/>
        <end position="270"/>
    </location>
</feature>
<keyword evidence="3" id="KW-1185">Reference proteome</keyword>
<feature type="region of interest" description="Disordered" evidence="1">
    <location>
        <begin position="235"/>
        <end position="270"/>
    </location>
</feature>
<dbReference type="Proteomes" id="UP000038009">
    <property type="component" value="Unassembled WGS sequence"/>
</dbReference>
<evidence type="ECO:0000313" key="2">
    <source>
        <dbReference type="EMBL" id="KPI82605.1"/>
    </source>
</evidence>
<proteinExistence type="predicted"/>
<protein>
    <submittedName>
        <fullName evidence="2">Uncharacterized protein</fullName>
    </submittedName>
</protein>
<evidence type="ECO:0000256" key="1">
    <source>
        <dbReference type="SAM" id="MobiDB-lite"/>
    </source>
</evidence>
<dbReference type="EMBL" id="LJSK01000693">
    <property type="protein sequence ID" value="KPI82605.1"/>
    <property type="molecule type" value="Genomic_DNA"/>
</dbReference>
<dbReference type="AlphaFoldDB" id="A0A0N1HYB1"/>
<sequence>MSEGGLTTLPLAHDPFEELQADGDTDAIMEEVQEIFEEVVLRIESSESGESAALAEDERSLPGRFEGLLGSAATHIRLLTPLEPFEELEASSGIKLRITALQEGFEELYVRRPCEELETSAGALIQVPTPLEPFEALQVGCHTKAGEVALQEIYEELVLPAIGAADQHGASSNVDANVRTVVGLFEELTASAKRFVPSKSFEELEVSLGTEGAVATLKEVFEDLAPFVGHGEGRQVKFETDSDDVEESFNATDPEAEEPETEETGAESPIDEDLSSIAAAVDAAVVPSLALVGAAPTGYYVGAPTALMGADGAVQQVTCRFNDLTLDDCASATVGDVFAEACGVRRPVTVSCVRHLAGRNWCVHLLNAGVAVRDCVVADVCAALECDAIRVRNVTLVATAAMDDEERSPGGETARDHLSDDASGAGMTIRFDVVHEAVLALHPQEEVLYLLHECKFPFLQQWCRSQVAMLCLERRQRHSAASKVALLHAGSTALSSQGVAIQLWAYATEAAPKRPSE</sequence>
<dbReference type="VEuPathDB" id="TriTrypDB:Lsey_0694_0010"/>
<organism evidence="2 3">
    <name type="scientific">Leptomonas seymouri</name>
    <dbReference type="NCBI Taxonomy" id="5684"/>
    <lineage>
        <taxon>Eukaryota</taxon>
        <taxon>Discoba</taxon>
        <taxon>Euglenozoa</taxon>
        <taxon>Kinetoplastea</taxon>
        <taxon>Metakinetoplastina</taxon>
        <taxon>Trypanosomatida</taxon>
        <taxon>Trypanosomatidae</taxon>
        <taxon>Leishmaniinae</taxon>
        <taxon>Leptomonas</taxon>
    </lineage>
</organism>